<reference evidence="4 5" key="1">
    <citation type="submission" date="2018-10" db="EMBL/GenBank/DDBJ databases">
        <title>Genomic Encyclopedia of Type Strains, Phase IV (KMG-IV): sequencing the most valuable type-strain genomes for metagenomic binning, comparative biology and taxonomic classification.</title>
        <authorList>
            <person name="Goeker M."/>
        </authorList>
    </citation>
    <scope>NUCLEOTIDE SEQUENCE [LARGE SCALE GENOMIC DNA]</scope>
    <source>
        <strain evidence="4 5">DSM 15521</strain>
    </source>
</reference>
<dbReference type="PANTHER" id="PTHR35561:SF1">
    <property type="entry name" value="RNA 2',3'-CYCLIC PHOSPHODIESTERASE"/>
    <property type="match status" value="1"/>
</dbReference>
<gene>
    <name evidence="4" type="ORF">C7457_1095</name>
</gene>
<dbReference type="NCBIfam" id="TIGR02258">
    <property type="entry name" value="2_5_ligase"/>
    <property type="match status" value="1"/>
</dbReference>
<dbReference type="HAMAP" id="MF_01940">
    <property type="entry name" value="RNA_CPDase"/>
    <property type="match status" value="1"/>
</dbReference>
<dbReference type="PANTHER" id="PTHR35561">
    <property type="entry name" value="RNA 2',3'-CYCLIC PHOSPHODIESTERASE"/>
    <property type="match status" value="1"/>
</dbReference>
<keyword evidence="1 2" id="KW-0378">Hydrolase</keyword>
<evidence type="ECO:0000256" key="1">
    <source>
        <dbReference type="ARBA" id="ARBA00022801"/>
    </source>
</evidence>
<dbReference type="InterPro" id="IPR009097">
    <property type="entry name" value="Cyclic_Pdiesterase"/>
</dbReference>
<keyword evidence="4" id="KW-0436">Ligase</keyword>
<feature type="domain" description="Phosphoesterase HXTX" evidence="3">
    <location>
        <begin position="95"/>
        <end position="171"/>
    </location>
</feature>
<dbReference type="OrthoDB" id="9789350at2"/>
<dbReference type="GO" id="GO:0004113">
    <property type="term" value="F:2',3'-cyclic-nucleotide 3'-phosphodiesterase activity"/>
    <property type="evidence" value="ECO:0007669"/>
    <property type="project" value="InterPro"/>
</dbReference>
<dbReference type="EMBL" id="RBIE01000002">
    <property type="protein sequence ID" value="RKQ61654.1"/>
    <property type="molecule type" value="Genomic_DNA"/>
</dbReference>
<dbReference type="Proteomes" id="UP000280881">
    <property type="component" value="Unassembled WGS sequence"/>
</dbReference>
<keyword evidence="5" id="KW-1185">Reference proteome</keyword>
<feature type="active site" description="Proton donor" evidence="2">
    <location>
        <position position="38"/>
    </location>
</feature>
<dbReference type="AlphaFoldDB" id="A0A420W6I0"/>
<dbReference type="InterPro" id="IPR004175">
    <property type="entry name" value="RNA_CPDase"/>
</dbReference>
<name>A0A420W6I0_9BACT</name>
<evidence type="ECO:0000313" key="4">
    <source>
        <dbReference type="EMBL" id="RKQ61654.1"/>
    </source>
</evidence>
<dbReference type="EC" id="3.1.4.58" evidence="2"/>
<dbReference type="GO" id="GO:0008664">
    <property type="term" value="F:RNA 2',3'-cyclic 3'-phosphodiesterase activity"/>
    <property type="evidence" value="ECO:0007669"/>
    <property type="project" value="UniProtKB-EC"/>
</dbReference>
<feature type="short sequence motif" description="HXTX 2" evidence="2">
    <location>
        <begin position="122"/>
        <end position="125"/>
    </location>
</feature>
<dbReference type="Pfam" id="PF02834">
    <property type="entry name" value="LigT_PEase"/>
    <property type="match status" value="2"/>
</dbReference>
<organism evidence="4 5">
    <name type="scientific">Thermovibrio guaymasensis</name>
    <dbReference type="NCBI Taxonomy" id="240167"/>
    <lineage>
        <taxon>Bacteria</taxon>
        <taxon>Pseudomonadati</taxon>
        <taxon>Aquificota</taxon>
        <taxon>Aquificia</taxon>
        <taxon>Desulfurobacteriales</taxon>
        <taxon>Desulfurobacteriaceae</taxon>
        <taxon>Thermovibrio</taxon>
    </lineage>
</organism>
<dbReference type="GO" id="GO:0016874">
    <property type="term" value="F:ligase activity"/>
    <property type="evidence" value="ECO:0007669"/>
    <property type="project" value="UniProtKB-KW"/>
</dbReference>
<accession>A0A420W6I0</accession>
<feature type="active site" description="Proton acceptor" evidence="2">
    <location>
        <position position="122"/>
    </location>
</feature>
<comment type="caution">
    <text evidence="4">The sequence shown here is derived from an EMBL/GenBank/DDBJ whole genome shotgun (WGS) entry which is preliminary data.</text>
</comment>
<feature type="short sequence motif" description="HXTX 1" evidence="2">
    <location>
        <begin position="38"/>
        <end position="41"/>
    </location>
</feature>
<protein>
    <recommendedName>
        <fullName evidence="2">RNA 2',3'-cyclic phosphodiesterase</fullName>
        <shortName evidence="2">RNA 2',3'-CPDase</shortName>
        <ecNumber evidence="2">3.1.4.58</ecNumber>
    </recommendedName>
</protein>
<comment type="similarity">
    <text evidence="2">Belongs to the 2H phosphoesterase superfamily. ThpR family.</text>
</comment>
<dbReference type="InterPro" id="IPR014051">
    <property type="entry name" value="Phosphoesterase_HXTX"/>
</dbReference>
<proteinExistence type="inferred from homology"/>
<evidence type="ECO:0000256" key="2">
    <source>
        <dbReference type="HAMAP-Rule" id="MF_01940"/>
    </source>
</evidence>
<comment type="catalytic activity">
    <reaction evidence="2">
        <text>a 3'-end 2',3'-cyclophospho-ribonucleotide-RNA + H2O = a 3'-end 2'-phospho-ribonucleotide-RNA + H(+)</text>
        <dbReference type="Rhea" id="RHEA:11828"/>
        <dbReference type="Rhea" id="RHEA-COMP:10464"/>
        <dbReference type="Rhea" id="RHEA-COMP:17353"/>
        <dbReference type="ChEBI" id="CHEBI:15377"/>
        <dbReference type="ChEBI" id="CHEBI:15378"/>
        <dbReference type="ChEBI" id="CHEBI:83064"/>
        <dbReference type="ChEBI" id="CHEBI:173113"/>
        <dbReference type="EC" id="3.1.4.58"/>
    </reaction>
</comment>
<comment type="function">
    <text evidence="2">Hydrolyzes RNA 2',3'-cyclic phosphodiester to an RNA 2'-phosphomonoester.</text>
</comment>
<dbReference type="RefSeq" id="WP_121170861.1">
    <property type="nucleotide sequence ID" value="NZ_RBIE01000002.1"/>
</dbReference>
<sequence length="180" mass="21191">MRKRLFIGTFTPIDYGQVKKEVESLGIEGKWVEPKNLHITFRFLGDVEEEKIPQIAKMLRGKLKNAQKFKVQYKGLGTFKRNGIDRVLWVGVLSEGIEEVKRVVDRALMPFGFTPEESYTPHLTLLRIKKLRRRIKFKNYLHRMKDYLFKEREESSVCLIESKLTSKGPVYSIVEEFHLD</sequence>
<dbReference type="SUPFAM" id="SSF55144">
    <property type="entry name" value="LigT-like"/>
    <property type="match status" value="1"/>
</dbReference>
<feature type="domain" description="Phosphoesterase HXTX" evidence="3">
    <location>
        <begin position="17"/>
        <end position="89"/>
    </location>
</feature>
<evidence type="ECO:0000259" key="3">
    <source>
        <dbReference type="Pfam" id="PF02834"/>
    </source>
</evidence>
<dbReference type="Gene3D" id="3.90.1140.10">
    <property type="entry name" value="Cyclic phosphodiesterase"/>
    <property type="match status" value="1"/>
</dbReference>
<evidence type="ECO:0000313" key="5">
    <source>
        <dbReference type="Proteomes" id="UP000280881"/>
    </source>
</evidence>